<comment type="caution">
    <text evidence="2">The sequence shown here is derived from an EMBL/GenBank/DDBJ whole genome shotgun (WGS) entry which is preliminary data.</text>
</comment>
<evidence type="ECO:0000313" key="2">
    <source>
        <dbReference type="EMBL" id="GAA0742756.1"/>
    </source>
</evidence>
<organism evidence="2 3">
    <name type="scientific">Gaetbulibacter jejuensis</name>
    <dbReference type="NCBI Taxonomy" id="584607"/>
    <lineage>
        <taxon>Bacteria</taxon>
        <taxon>Pseudomonadati</taxon>
        <taxon>Bacteroidota</taxon>
        <taxon>Flavobacteriia</taxon>
        <taxon>Flavobacteriales</taxon>
        <taxon>Flavobacteriaceae</taxon>
        <taxon>Gaetbulibacter</taxon>
    </lineage>
</organism>
<proteinExistence type="predicted"/>
<gene>
    <name evidence="2" type="ORF">GCM10009431_15140</name>
</gene>
<dbReference type="EMBL" id="BAAAGF010000002">
    <property type="protein sequence ID" value="GAA0742756.1"/>
    <property type="molecule type" value="Genomic_DNA"/>
</dbReference>
<dbReference type="Proteomes" id="UP001500736">
    <property type="component" value="Unassembled WGS sequence"/>
</dbReference>
<keyword evidence="3" id="KW-1185">Reference proteome</keyword>
<evidence type="ECO:0008006" key="4">
    <source>
        <dbReference type="Google" id="ProtNLM"/>
    </source>
</evidence>
<keyword evidence="1" id="KW-0732">Signal</keyword>
<evidence type="ECO:0000313" key="3">
    <source>
        <dbReference type="Proteomes" id="UP001500736"/>
    </source>
</evidence>
<protein>
    <recommendedName>
        <fullName evidence="4">Lipocalin-like domain-containing protein</fullName>
    </recommendedName>
</protein>
<feature type="chain" id="PRO_5047121395" description="Lipocalin-like domain-containing protein" evidence="1">
    <location>
        <begin position="22"/>
        <end position="156"/>
    </location>
</feature>
<evidence type="ECO:0000256" key="1">
    <source>
        <dbReference type="SAM" id="SignalP"/>
    </source>
</evidence>
<dbReference type="PROSITE" id="PS51257">
    <property type="entry name" value="PROKAR_LIPOPROTEIN"/>
    <property type="match status" value="1"/>
</dbReference>
<name>A0ABN1JMA2_9FLAO</name>
<feature type="signal peptide" evidence="1">
    <location>
        <begin position="1"/>
        <end position="21"/>
    </location>
</feature>
<dbReference type="RefSeq" id="WP_343797140.1">
    <property type="nucleotide sequence ID" value="NZ_BAAAGF010000002.1"/>
</dbReference>
<reference evidence="2 3" key="1">
    <citation type="journal article" date="2019" name="Int. J. Syst. Evol. Microbiol.">
        <title>The Global Catalogue of Microorganisms (GCM) 10K type strain sequencing project: providing services to taxonomists for standard genome sequencing and annotation.</title>
        <authorList>
            <consortium name="The Broad Institute Genomics Platform"/>
            <consortium name="The Broad Institute Genome Sequencing Center for Infectious Disease"/>
            <person name="Wu L."/>
            <person name="Ma J."/>
        </authorList>
    </citation>
    <scope>NUCLEOTIDE SEQUENCE [LARGE SCALE GENOMIC DNA]</scope>
    <source>
        <strain evidence="2 3">JCM 15976</strain>
    </source>
</reference>
<accession>A0ABN1JMA2</accession>
<sequence length="156" mass="18181">MKHLALIIFTALLVIACKNNANQNVQDNTKTQDSINASLEGTWELVGFYNYINNKVSDSFNPSTGYRQVKMYTSTKVMWSKNVPTDSTEWFGYGYYNINGDTLTEVLDYGSKMMKKIINERKEFKYELDLKENTFSQIEVDDEGNRIYSENYKRIE</sequence>